<dbReference type="RefSeq" id="WP_112750139.1">
    <property type="nucleotide sequence ID" value="NZ_QMFY01000031.1"/>
</dbReference>
<sequence>MESRSFLDQMNHLVTINFPPRRIVSLVPSQTELLADLDLDEKIVGITKFCVHPQAWISPKKIVGGTKQFNFEVIQALEPDLIIANKEENYQEGINRLRAKYPVWTSDIVSIEDAVAMVACLGQITDTKEQAENIIASIHESFEKLISTPPVSALYLIWHKPWMAAGRDTFINTLLEKMGLRNAVPETRYPEISEEYIQAMNPDYILLSSEPFPFKEKHVDMLQQLLPQSKIILVDGEMFSWYGSRLIKAPAYFNSLNFQ</sequence>
<accession>A0A364XUN3</accession>
<dbReference type="Gene3D" id="3.40.50.1980">
    <property type="entry name" value="Nitrogenase molybdenum iron protein domain"/>
    <property type="match status" value="2"/>
</dbReference>
<dbReference type="Proteomes" id="UP000251889">
    <property type="component" value="Unassembled WGS sequence"/>
</dbReference>
<dbReference type="OrthoDB" id="9816357at2"/>
<dbReference type="Pfam" id="PF01497">
    <property type="entry name" value="Peripla_BP_2"/>
    <property type="match status" value="1"/>
</dbReference>
<dbReference type="PROSITE" id="PS50983">
    <property type="entry name" value="FE_B12_PBP"/>
    <property type="match status" value="1"/>
</dbReference>
<keyword evidence="4" id="KW-1185">Reference proteome</keyword>
<proteinExistence type="predicted"/>
<organism evidence="3 4">
    <name type="scientific">Pseudochryseolinea flava</name>
    <dbReference type="NCBI Taxonomy" id="2059302"/>
    <lineage>
        <taxon>Bacteria</taxon>
        <taxon>Pseudomonadati</taxon>
        <taxon>Bacteroidota</taxon>
        <taxon>Cytophagia</taxon>
        <taxon>Cytophagales</taxon>
        <taxon>Fulvivirgaceae</taxon>
        <taxon>Pseudochryseolinea</taxon>
    </lineage>
</organism>
<dbReference type="AlphaFoldDB" id="A0A364XUN3"/>
<evidence type="ECO:0000313" key="3">
    <source>
        <dbReference type="EMBL" id="RAV97668.1"/>
    </source>
</evidence>
<dbReference type="EMBL" id="QMFY01000031">
    <property type="protein sequence ID" value="RAV97668.1"/>
    <property type="molecule type" value="Genomic_DNA"/>
</dbReference>
<dbReference type="InterPro" id="IPR054828">
    <property type="entry name" value="Vit_B12_bind_prot"/>
</dbReference>
<evidence type="ECO:0000259" key="2">
    <source>
        <dbReference type="PROSITE" id="PS50983"/>
    </source>
</evidence>
<dbReference type="InterPro" id="IPR002491">
    <property type="entry name" value="ABC_transptr_periplasmic_BD"/>
</dbReference>
<dbReference type="InterPro" id="IPR050902">
    <property type="entry name" value="ABC_Transporter_SBP"/>
</dbReference>
<reference evidence="3 4" key="1">
    <citation type="submission" date="2018-06" db="EMBL/GenBank/DDBJ databases">
        <title>Chryseolinea flavus sp. nov., a member of the phylum Bacteroidetes isolated from soil.</title>
        <authorList>
            <person name="Li Y."/>
            <person name="Wang J."/>
        </authorList>
    </citation>
    <scope>NUCLEOTIDE SEQUENCE [LARGE SCALE GENOMIC DNA]</scope>
    <source>
        <strain evidence="3 4">SDU1-6</strain>
    </source>
</reference>
<dbReference type="PANTHER" id="PTHR30535:SF35">
    <property type="entry name" value="PERIPLASMIC BINDING PROTEIN"/>
    <property type="match status" value="1"/>
</dbReference>
<feature type="domain" description="Fe/B12 periplasmic-binding" evidence="2">
    <location>
        <begin position="22"/>
        <end position="259"/>
    </location>
</feature>
<name>A0A364XUN3_9BACT</name>
<dbReference type="SUPFAM" id="SSF53807">
    <property type="entry name" value="Helical backbone' metal receptor"/>
    <property type="match status" value="1"/>
</dbReference>
<evidence type="ECO:0000313" key="4">
    <source>
        <dbReference type="Proteomes" id="UP000251889"/>
    </source>
</evidence>
<dbReference type="NCBIfam" id="NF038402">
    <property type="entry name" value="TroA_like"/>
    <property type="match status" value="1"/>
</dbReference>
<comment type="caution">
    <text evidence="3">The sequence shown here is derived from an EMBL/GenBank/DDBJ whole genome shotgun (WGS) entry which is preliminary data.</text>
</comment>
<protein>
    <submittedName>
        <fullName evidence="3">Cobalamin-binding protein</fullName>
    </submittedName>
</protein>
<gene>
    <name evidence="3" type="ORF">DQQ10_27345</name>
</gene>
<dbReference type="PANTHER" id="PTHR30535">
    <property type="entry name" value="VITAMIN B12-BINDING PROTEIN"/>
    <property type="match status" value="1"/>
</dbReference>
<evidence type="ECO:0000256" key="1">
    <source>
        <dbReference type="ARBA" id="ARBA00022729"/>
    </source>
</evidence>
<keyword evidence="1" id="KW-0732">Signal</keyword>